<dbReference type="PRINTS" id="PR00019">
    <property type="entry name" value="LEURICHRPT"/>
</dbReference>
<gene>
    <name evidence="14" type="ORF">POM88_008033</name>
</gene>
<dbReference type="Gene3D" id="3.80.10.10">
    <property type="entry name" value="Ribonuclease Inhibitor"/>
    <property type="match status" value="6"/>
</dbReference>
<evidence type="ECO:0000313" key="15">
    <source>
        <dbReference type="Proteomes" id="UP001237642"/>
    </source>
</evidence>
<evidence type="ECO:0000256" key="4">
    <source>
        <dbReference type="ARBA" id="ARBA00022614"/>
    </source>
</evidence>
<accession>A0AAD8J957</accession>
<keyword evidence="15" id="KW-1185">Reference proteome</keyword>
<keyword evidence="10" id="KW-0325">Glycoprotein</keyword>
<keyword evidence="14" id="KW-0675">Receptor</keyword>
<dbReference type="Proteomes" id="UP001237642">
    <property type="component" value="Unassembled WGS sequence"/>
</dbReference>
<dbReference type="InterPro" id="IPR032675">
    <property type="entry name" value="LRR_dom_sf"/>
</dbReference>
<evidence type="ECO:0000256" key="2">
    <source>
        <dbReference type="ARBA" id="ARBA00009592"/>
    </source>
</evidence>
<dbReference type="SUPFAM" id="SSF52058">
    <property type="entry name" value="L domain-like"/>
    <property type="match status" value="2"/>
</dbReference>
<dbReference type="Pfam" id="PF13855">
    <property type="entry name" value="LRR_8"/>
    <property type="match status" value="2"/>
</dbReference>
<dbReference type="PROSITE" id="PS51450">
    <property type="entry name" value="LRR"/>
    <property type="match status" value="1"/>
</dbReference>
<keyword evidence="8 11" id="KW-1133">Transmembrane helix</keyword>
<dbReference type="EMBL" id="JAUIZM010000002">
    <property type="protein sequence ID" value="KAK1398170.1"/>
    <property type="molecule type" value="Genomic_DNA"/>
</dbReference>
<feature type="transmembrane region" description="Helical" evidence="11">
    <location>
        <begin position="864"/>
        <end position="885"/>
    </location>
</feature>
<dbReference type="AlphaFoldDB" id="A0AAD8J957"/>
<keyword evidence="5 11" id="KW-0812">Transmembrane</keyword>
<dbReference type="GO" id="GO:0051707">
    <property type="term" value="P:response to other organism"/>
    <property type="evidence" value="ECO:0007669"/>
    <property type="project" value="UniProtKB-ARBA"/>
</dbReference>
<keyword evidence="3" id="KW-1003">Cell membrane</keyword>
<evidence type="ECO:0000259" key="13">
    <source>
        <dbReference type="Pfam" id="PF08263"/>
    </source>
</evidence>
<evidence type="ECO:0000256" key="5">
    <source>
        <dbReference type="ARBA" id="ARBA00022692"/>
    </source>
</evidence>
<evidence type="ECO:0000313" key="14">
    <source>
        <dbReference type="EMBL" id="KAK1398170.1"/>
    </source>
</evidence>
<dbReference type="Pfam" id="PF08263">
    <property type="entry name" value="LRRNT_2"/>
    <property type="match status" value="1"/>
</dbReference>
<dbReference type="PANTHER" id="PTHR48061:SF2">
    <property type="entry name" value="RECEPTOR LIKE PROTEIN 30-LIKE"/>
    <property type="match status" value="1"/>
</dbReference>
<evidence type="ECO:0000256" key="7">
    <source>
        <dbReference type="ARBA" id="ARBA00022737"/>
    </source>
</evidence>
<keyword evidence="6 12" id="KW-0732">Signal</keyword>
<dbReference type="InterPro" id="IPR001611">
    <property type="entry name" value="Leu-rich_rpt"/>
</dbReference>
<dbReference type="InterPro" id="IPR046956">
    <property type="entry name" value="RLP23-like"/>
</dbReference>
<reference evidence="14" key="2">
    <citation type="submission" date="2023-05" db="EMBL/GenBank/DDBJ databases">
        <authorList>
            <person name="Schelkunov M.I."/>
        </authorList>
    </citation>
    <scope>NUCLEOTIDE SEQUENCE</scope>
    <source>
        <strain evidence="14">Hsosn_3</strain>
        <tissue evidence="14">Leaf</tissue>
    </source>
</reference>
<proteinExistence type="inferred from homology"/>
<evidence type="ECO:0000256" key="11">
    <source>
        <dbReference type="SAM" id="Phobius"/>
    </source>
</evidence>
<dbReference type="SMART" id="SM00365">
    <property type="entry name" value="LRR_SD22"/>
    <property type="match status" value="4"/>
</dbReference>
<evidence type="ECO:0000256" key="9">
    <source>
        <dbReference type="ARBA" id="ARBA00023136"/>
    </source>
</evidence>
<dbReference type="PANTHER" id="PTHR48061">
    <property type="entry name" value="LEUCINE-RICH REPEAT RECEPTOR PROTEIN KINASE EMS1-LIKE-RELATED"/>
    <property type="match status" value="1"/>
</dbReference>
<feature type="signal peptide" evidence="12">
    <location>
        <begin position="1"/>
        <end position="26"/>
    </location>
</feature>
<dbReference type="GO" id="GO:0006952">
    <property type="term" value="P:defense response"/>
    <property type="evidence" value="ECO:0007669"/>
    <property type="project" value="UniProtKB-ARBA"/>
</dbReference>
<evidence type="ECO:0000256" key="6">
    <source>
        <dbReference type="ARBA" id="ARBA00022729"/>
    </source>
</evidence>
<organism evidence="14 15">
    <name type="scientific">Heracleum sosnowskyi</name>
    <dbReference type="NCBI Taxonomy" id="360622"/>
    <lineage>
        <taxon>Eukaryota</taxon>
        <taxon>Viridiplantae</taxon>
        <taxon>Streptophyta</taxon>
        <taxon>Embryophyta</taxon>
        <taxon>Tracheophyta</taxon>
        <taxon>Spermatophyta</taxon>
        <taxon>Magnoliopsida</taxon>
        <taxon>eudicotyledons</taxon>
        <taxon>Gunneridae</taxon>
        <taxon>Pentapetalae</taxon>
        <taxon>asterids</taxon>
        <taxon>campanulids</taxon>
        <taxon>Apiales</taxon>
        <taxon>Apiaceae</taxon>
        <taxon>Apioideae</taxon>
        <taxon>apioid superclade</taxon>
        <taxon>Tordylieae</taxon>
        <taxon>Tordyliinae</taxon>
        <taxon>Heracleum</taxon>
    </lineage>
</organism>
<evidence type="ECO:0000256" key="12">
    <source>
        <dbReference type="SAM" id="SignalP"/>
    </source>
</evidence>
<dbReference type="InterPro" id="IPR013210">
    <property type="entry name" value="LRR_N_plant-typ"/>
</dbReference>
<keyword evidence="7" id="KW-0677">Repeat</keyword>
<comment type="similarity">
    <text evidence="2">Belongs to the RLP family.</text>
</comment>
<dbReference type="InterPro" id="IPR003591">
    <property type="entry name" value="Leu-rich_rpt_typical-subtyp"/>
</dbReference>
<dbReference type="FunFam" id="3.80.10.10:FF:000095">
    <property type="entry name" value="LRR receptor-like serine/threonine-protein kinase GSO1"/>
    <property type="match status" value="1"/>
</dbReference>
<dbReference type="Pfam" id="PF00560">
    <property type="entry name" value="LRR_1"/>
    <property type="match status" value="8"/>
</dbReference>
<name>A0AAD8J957_9APIA</name>
<dbReference type="SUPFAM" id="SSF52047">
    <property type="entry name" value="RNI-like"/>
    <property type="match status" value="1"/>
</dbReference>
<evidence type="ECO:0000256" key="8">
    <source>
        <dbReference type="ARBA" id="ARBA00022989"/>
    </source>
</evidence>
<reference evidence="14" key="1">
    <citation type="submission" date="2023-02" db="EMBL/GenBank/DDBJ databases">
        <title>Genome of toxic invasive species Heracleum sosnowskyi carries increased number of genes despite the absence of recent whole-genome duplications.</title>
        <authorList>
            <person name="Schelkunov M."/>
            <person name="Shtratnikova V."/>
            <person name="Makarenko M."/>
            <person name="Klepikova A."/>
            <person name="Omelchenko D."/>
            <person name="Novikova G."/>
            <person name="Obukhova E."/>
            <person name="Bogdanov V."/>
            <person name="Penin A."/>
            <person name="Logacheva M."/>
        </authorList>
    </citation>
    <scope>NUCLEOTIDE SEQUENCE</scope>
    <source>
        <strain evidence="14">Hsosn_3</strain>
        <tissue evidence="14">Leaf</tissue>
    </source>
</reference>
<dbReference type="GO" id="GO:0005886">
    <property type="term" value="C:plasma membrane"/>
    <property type="evidence" value="ECO:0007669"/>
    <property type="project" value="UniProtKB-SubCell"/>
</dbReference>
<protein>
    <submittedName>
        <fullName evidence="14">Receptor-like protein 7</fullName>
    </submittedName>
</protein>
<evidence type="ECO:0000256" key="10">
    <source>
        <dbReference type="ARBA" id="ARBA00023180"/>
    </source>
</evidence>
<feature type="domain" description="Leucine-rich repeat-containing N-terminal plant-type" evidence="13">
    <location>
        <begin position="30"/>
        <end position="72"/>
    </location>
</feature>
<evidence type="ECO:0000256" key="1">
    <source>
        <dbReference type="ARBA" id="ARBA00004251"/>
    </source>
</evidence>
<comment type="subcellular location">
    <subcellularLocation>
        <location evidence="1">Cell membrane</location>
        <topology evidence="1">Single-pass type I membrane protein</topology>
    </subcellularLocation>
</comment>
<keyword evidence="4" id="KW-0433">Leucine-rich repeat</keyword>
<feature type="chain" id="PRO_5042048508" evidence="12">
    <location>
        <begin position="27"/>
        <end position="929"/>
    </location>
</feature>
<keyword evidence="9 11" id="KW-0472">Membrane</keyword>
<dbReference type="SMART" id="SM00369">
    <property type="entry name" value="LRR_TYP"/>
    <property type="match status" value="9"/>
</dbReference>
<dbReference type="FunFam" id="3.80.10.10:FF:000213">
    <property type="entry name" value="Tyrosine-sulfated glycopeptide receptor 1"/>
    <property type="match status" value="1"/>
</dbReference>
<comment type="caution">
    <text evidence="14">The sequence shown here is derived from an EMBL/GenBank/DDBJ whole genome shotgun (WGS) entry which is preliminary data.</text>
</comment>
<evidence type="ECO:0000256" key="3">
    <source>
        <dbReference type="ARBA" id="ARBA00022475"/>
    </source>
</evidence>
<sequence length="929" mass="103490">MKTTHFSWLFLTLLFQISLLCVLASGQCLESQRNLLLQFKQSSTFDSSLSTKLVQWNQTTEDCCNWQGVTCNKTTGHVIGLDLNNEGITSEINSSSTLFRLQFLGRLNLASNSFNGTEIPSGLFNLTSLVYLNLSNSFSGQVPNVFSRMEKLVVLDLSYSYSLKIETPKLSIILQNLTQLAELYLDTVNMSSQGSDWSRAISSSLPNLRILSLTNCQITGPIDPSFGKLQFLSVIKLDGNNLNSPFPESFANLSSLTFLSLHSCNFSGVFPKRIFQIQTLQTLRVSYNELLKGSLPEFPRNGSLRELFLYNTNFSGGIPGSIGDLAMLYEIDFSQSNFSGRIPQSMANLTQLVRLSFAYNKFSGIIPPFGKSKNLTYIDLSNNQLSGPIPSTHFEGIDNLVHIDLSFNLFNGSIPSSLFAFPSLQNFLLHFNHFDGLLSNFSSASSSQLETLTLSSNKLNGPIPASIFDLKKLKSLSVSYNNLSGTLQLERFQKLENLYSLDLSHNRLSITTSLNNSNTSLLPEPYVLPKLSSLDLHSNHLTGKIPIPPDIYDYADYSSNNFSSSIPPDIGYNISAAYFFSASRNNLTGTIPESICNAVNLVVLDLSNNIFRGKIPPCLLQKGKVLEVLNLGNNNLTGNISGTFVKECGPRNHWPNLQIIDIASNQFTDKVPQNWFVNWTGMMDGKNDAQLKVDYLSTSENYLDTVTVTVKGLQIELVKILTIFNTIDISNNMLEGDVPAMFGQLRWLRLLNLSHNAFTNSIPASLGNLKQLEALDMSVNKLGGTIPTELASLNFLSFLNLSYNQLTGRIPTASQFYTFEEGSFRGNKGLCGNPLNISCVEAERKPSSGSEYEQYSSDKIQWEMISAEIGFSVGLGIVVMPLFFYTRWRRYYYEHVDRALSKILHILSQERRNQGQRRGNGTQARRGRM</sequence>